<feature type="domain" description="PGG" evidence="2">
    <location>
        <begin position="38"/>
        <end position="144"/>
    </location>
</feature>
<keyword evidence="1" id="KW-1133">Transmembrane helix</keyword>
<keyword evidence="1" id="KW-0812">Transmembrane</keyword>
<dbReference type="EMBL" id="LXQA010076271">
    <property type="protein sequence ID" value="MCI10447.1"/>
    <property type="molecule type" value="Genomic_DNA"/>
</dbReference>
<dbReference type="PANTHER" id="PTHR24177">
    <property type="entry name" value="CASKIN"/>
    <property type="match status" value="1"/>
</dbReference>
<dbReference type="AlphaFoldDB" id="A0A392PFN0"/>
<name>A0A392PFN0_9FABA</name>
<dbReference type="InterPro" id="IPR026961">
    <property type="entry name" value="PGG_dom"/>
</dbReference>
<feature type="transmembrane region" description="Helical" evidence="1">
    <location>
        <begin position="43"/>
        <end position="62"/>
    </location>
</feature>
<evidence type="ECO:0000313" key="3">
    <source>
        <dbReference type="EMBL" id="MCI10447.1"/>
    </source>
</evidence>
<evidence type="ECO:0000313" key="4">
    <source>
        <dbReference type="Proteomes" id="UP000265520"/>
    </source>
</evidence>
<keyword evidence="4" id="KW-1185">Reference proteome</keyword>
<dbReference type="Pfam" id="PF13962">
    <property type="entry name" value="PGG"/>
    <property type="match status" value="1"/>
</dbReference>
<feature type="transmembrane region" description="Helical" evidence="1">
    <location>
        <begin position="82"/>
        <end position="103"/>
    </location>
</feature>
<reference evidence="3 4" key="1">
    <citation type="journal article" date="2018" name="Front. Plant Sci.">
        <title>Red Clover (Trifolium pratense) and Zigzag Clover (T. medium) - A Picture of Genomic Similarities and Differences.</title>
        <authorList>
            <person name="Dluhosova J."/>
            <person name="Istvanek J."/>
            <person name="Nedelnik J."/>
            <person name="Repkova J."/>
        </authorList>
    </citation>
    <scope>NUCLEOTIDE SEQUENCE [LARGE SCALE GENOMIC DNA]</scope>
    <source>
        <strain evidence="4">cv. 10/8</strain>
        <tissue evidence="3">Leaf</tissue>
    </source>
</reference>
<keyword evidence="1" id="KW-0472">Membrane</keyword>
<dbReference type="Proteomes" id="UP000265520">
    <property type="component" value="Unassembled WGS sequence"/>
</dbReference>
<dbReference type="GO" id="GO:0016020">
    <property type="term" value="C:membrane"/>
    <property type="evidence" value="ECO:0007669"/>
    <property type="project" value="TreeGrafter"/>
</dbReference>
<dbReference type="PANTHER" id="PTHR24177:SF187">
    <property type="entry name" value="ANKYRIN REPEAT PROTEIN"/>
    <property type="match status" value="1"/>
</dbReference>
<feature type="transmembrane region" description="Helical" evidence="1">
    <location>
        <begin position="124"/>
        <end position="145"/>
    </location>
</feature>
<proteinExistence type="predicted"/>
<evidence type="ECO:0000256" key="1">
    <source>
        <dbReference type="SAM" id="Phobius"/>
    </source>
</evidence>
<organism evidence="3 4">
    <name type="scientific">Trifolium medium</name>
    <dbReference type="NCBI Taxonomy" id="97028"/>
    <lineage>
        <taxon>Eukaryota</taxon>
        <taxon>Viridiplantae</taxon>
        <taxon>Streptophyta</taxon>
        <taxon>Embryophyta</taxon>
        <taxon>Tracheophyta</taxon>
        <taxon>Spermatophyta</taxon>
        <taxon>Magnoliopsida</taxon>
        <taxon>eudicotyledons</taxon>
        <taxon>Gunneridae</taxon>
        <taxon>Pentapetalae</taxon>
        <taxon>rosids</taxon>
        <taxon>fabids</taxon>
        <taxon>Fabales</taxon>
        <taxon>Fabaceae</taxon>
        <taxon>Papilionoideae</taxon>
        <taxon>50 kb inversion clade</taxon>
        <taxon>NPAAA clade</taxon>
        <taxon>Hologalegina</taxon>
        <taxon>IRL clade</taxon>
        <taxon>Trifolieae</taxon>
        <taxon>Trifolium</taxon>
    </lineage>
</organism>
<comment type="caution">
    <text evidence="3">The sequence shown here is derived from an EMBL/GenBank/DDBJ whole genome shotgun (WGS) entry which is preliminary data.</text>
</comment>
<protein>
    <submittedName>
        <fullName evidence="3">Ankyrin repeat-containing protein</fullName>
    </submittedName>
</protein>
<accession>A0A392PFN0</accession>
<sequence>YIQGIVPEYFKHKVNKDENTPGEIFKEEHENLLEKSFDWLKDTSQSCSAVAVLIVGLCLATSGNVPGGKNDSGGEPAFEGLAISSLIGLYSSGIAVIMFLAILTSRKQINDFDIILPAKLLVGLTTLFVSIVAMFISLCAGQFFVLTDKYAFVIY</sequence>
<evidence type="ECO:0000259" key="2">
    <source>
        <dbReference type="Pfam" id="PF13962"/>
    </source>
</evidence>
<feature type="non-terminal residue" evidence="3">
    <location>
        <position position="1"/>
    </location>
</feature>